<dbReference type="EMBL" id="CVRI01000066">
    <property type="protein sequence ID" value="CRL05919.1"/>
    <property type="molecule type" value="Genomic_DNA"/>
</dbReference>
<dbReference type="Proteomes" id="UP000183832">
    <property type="component" value="Unassembled WGS sequence"/>
</dbReference>
<proteinExistence type="predicted"/>
<feature type="signal peptide" evidence="1">
    <location>
        <begin position="1"/>
        <end position="23"/>
    </location>
</feature>
<evidence type="ECO:0000256" key="1">
    <source>
        <dbReference type="SAM" id="SignalP"/>
    </source>
</evidence>
<sequence length="87" mass="10018">MTENNGQLKSLGLLLCCLAFTSAVRVQMPGKIIRGELEQALKYVMRQLRILLLIASRNIKKKWNKSFVEAKNKKRYNKVIKNVEKVA</sequence>
<keyword evidence="1" id="KW-0732">Signal</keyword>
<gene>
    <name evidence="2" type="ORF">CLUMA_CG019306</name>
</gene>
<dbReference type="AlphaFoldDB" id="A0A1J1J0J4"/>
<name>A0A1J1J0J4_9DIPT</name>
<evidence type="ECO:0000313" key="3">
    <source>
        <dbReference type="Proteomes" id="UP000183832"/>
    </source>
</evidence>
<feature type="chain" id="PRO_5013334936" evidence="1">
    <location>
        <begin position="24"/>
        <end position="87"/>
    </location>
</feature>
<keyword evidence="3" id="KW-1185">Reference proteome</keyword>
<accession>A0A1J1J0J4</accession>
<reference evidence="2 3" key="1">
    <citation type="submission" date="2015-04" db="EMBL/GenBank/DDBJ databases">
        <authorList>
            <person name="Syromyatnikov M.Y."/>
            <person name="Popov V.N."/>
        </authorList>
    </citation>
    <scope>NUCLEOTIDE SEQUENCE [LARGE SCALE GENOMIC DNA]</scope>
</reference>
<organism evidence="2 3">
    <name type="scientific">Clunio marinus</name>
    <dbReference type="NCBI Taxonomy" id="568069"/>
    <lineage>
        <taxon>Eukaryota</taxon>
        <taxon>Metazoa</taxon>
        <taxon>Ecdysozoa</taxon>
        <taxon>Arthropoda</taxon>
        <taxon>Hexapoda</taxon>
        <taxon>Insecta</taxon>
        <taxon>Pterygota</taxon>
        <taxon>Neoptera</taxon>
        <taxon>Endopterygota</taxon>
        <taxon>Diptera</taxon>
        <taxon>Nematocera</taxon>
        <taxon>Chironomoidea</taxon>
        <taxon>Chironomidae</taxon>
        <taxon>Clunio</taxon>
    </lineage>
</organism>
<evidence type="ECO:0000313" key="2">
    <source>
        <dbReference type="EMBL" id="CRL05919.1"/>
    </source>
</evidence>
<protein>
    <submittedName>
        <fullName evidence="2">CLUMA_CG019306, isoform A</fullName>
    </submittedName>
</protein>